<dbReference type="Gene3D" id="2.60.120.260">
    <property type="entry name" value="Galactose-binding domain-like"/>
    <property type="match status" value="1"/>
</dbReference>
<dbReference type="GO" id="GO:0030246">
    <property type="term" value="F:carbohydrate binding"/>
    <property type="evidence" value="ECO:0007669"/>
    <property type="project" value="InterPro"/>
</dbReference>
<dbReference type="Proteomes" id="UP001235874">
    <property type="component" value="Chromosome"/>
</dbReference>
<dbReference type="Gene3D" id="3.30.920.50">
    <property type="entry name" value="Beta-1,3-glucanase, C-terminal domain"/>
    <property type="match status" value="1"/>
</dbReference>
<dbReference type="InterPro" id="IPR006584">
    <property type="entry name" value="Cellulose-bd_IV"/>
</dbReference>
<dbReference type="Pfam" id="PF03422">
    <property type="entry name" value="CBM_6"/>
    <property type="match status" value="1"/>
</dbReference>
<dbReference type="CDD" id="cd04084">
    <property type="entry name" value="CBM6_xylanase-like"/>
    <property type="match status" value="1"/>
</dbReference>
<dbReference type="PROSITE" id="PS52006">
    <property type="entry name" value="GH64"/>
    <property type="match status" value="1"/>
</dbReference>
<dbReference type="PROSITE" id="PS51318">
    <property type="entry name" value="TAT"/>
    <property type="match status" value="1"/>
</dbReference>
<reference evidence="5 6" key="1">
    <citation type="submission" date="2023-07" db="EMBL/GenBank/DDBJ databases">
        <title>Micromonospora profundi TRM 95458 converts glycerol to a new osmotic compound.</title>
        <authorList>
            <person name="Lu D."/>
        </authorList>
    </citation>
    <scope>NUCLEOTIDE SEQUENCE [LARGE SCALE GENOMIC DNA]</scope>
    <source>
        <strain evidence="5 6">TRM95458</strain>
    </source>
</reference>
<dbReference type="InterPro" id="IPR032477">
    <property type="entry name" value="Glyco_hydro_64"/>
</dbReference>
<dbReference type="EMBL" id="CP130472">
    <property type="protein sequence ID" value="WLS43456.1"/>
    <property type="molecule type" value="Genomic_DNA"/>
</dbReference>
<dbReference type="PROSITE" id="PS51175">
    <property type="entry name" value="CBM6"/>
    <property type="match status" value="1"/>
</dbReference>
<dbReference type="InterPro" id="IPR008979">
    <property type="entry name" value="Galactose-bd-like_sf"/>
</dbReference>
<dbReference type="InterPro" id="IPR037398">
    <property type="entry name" value="Glyco_hydro_64_fam"/>
</dbReference>
<dbReference type="Gene3D" id="2.60.110.10">
    <property type="entry name" value="Thaumatin"/>
    <property type="match status" value="1"/>
</dbReference>
<dbReference type="InterPro" id="IPR037176">
    <property type="entry name" value="Osmotin/thaumatin-like_sf"/>
</dbReference>
<organism evidence="5 6">
    <name type="scientific">Micromonospora profundi</name>
    <dbReference type="NCBI Taxonomy" id="1420889"/>
    <lineage>
        <taxon>Bacteria</taxon>
        <taxon>Bacillati</taxon>
        <taxon>Actinomycetota</taxon>
        <taxon>Actinomycetes</taxon>
        <taxon>Micromonosporales</taxon>
        <taxon>Micromonosporaceae</taxon>
        <taxon>Micromonospora</taxon>
    </lineage>
</organism>
<evidence type="ECO:0000256" key="1">
    <source>
        <dbReference type="ARBA" id="ARBA00022729"/>
    </source>
</evidence>
<dbReference type="Pfam" id="PF16483">
    <property type="entry name" value="Glyco_hydro_64"/>
    <property type="match status" value="1"/>
</dbReference>
<feature type="domain" description="GH64" evidence="4">
    <location>
        <begin position="34"/>
        <end position="385"/>
    </location>
</feature>
<proteinExistence type="predicted"/>
<dbReference type="KEGG" id="mprn:Q3V37_18820"/>
<keyword evidence="1 2" id="KW-0732">Signal</keyword>
<accession>A0AAJ6L2I3</accession>
<keyword evidence="6" id="KW-1185">Reference proteome</keyword>
<feature type="chain" id="PRO_5042592845" evidence="2">
    <location>
        <begin position="34"/>
        <end position="551"/>
    </location>
</feature>
<evidence type="ECO:0000259" key="4">
    <source>
        <dbReference type="PROSITE" id="PS52006"/>
    </source>
</evidence>
<gene>
    <name evidence="5" type="ORF">Q3V37_18820</name>
</gene>
<dbReference type="PANTHER" id="PTHR38165">
    <property type="match status" value="1"/>
</dbReference>
<feature type="domain" description="CBM6" evidence="3">
    <location>
        <begin position="420"/>
        <end position="550"/>
    </location>
</feature>
<evidence type="ECO:0000313" key="5">
    <source>
        <dbReference type="EMBL" id="WLS43456.1"/>
    </source>
</evidence>
<dbReference type="SMART" id="SM00606">
    <property type="entry name" value="CBD_IV"/>
    <property type="match status" value="1"/>
</dbReference>
<evidence type="ECO:0000259" key="3">
    <source>
        <dbReference type="PROSITE" id="PS51175"/>
    </source>
</evidence>
<name>A0AAJ6L2I3_9ACTN</name>
<dbReference type="InterPro" id="IPR006311">
    <property type="entry name" value="TAT_signal"/>
</dbReference>
<dbReference type="InterPro" id="IPR042517">
    <property type="entry name" value="Glyco_hydro_64_N_2"/>
</dbReference>
<dbReference type="SUPFAM" id="SSF49785">
    <property type="entry name" value="Galactose-binding domain-like"/>
    <property type="match status" value="1"/>
</dbReference>
<evidence type="ECO:0000256" key="2">
    <source>
        <dbReference type="SAM" id="SignalP"/>
    </source>
</evidence>
<evidence type="ECO:0000313" key="6">
    <source>
        <dbReference type="Proteomes" id="UP001235874"/>
    </source>
</evidence>
<dbReference type="AlphaFoldDB" id="A0AAJ6L2I3"/>
<dbReference type="InterPro" id="IPR005084">
    <property type="entry name" value="CBM6"/>
</dbReference>
<sequence length="551" mass="58601">MLTRRRMLRIGLAGAAVVGAPLAAAPLISRAHAADGLPLTIVNSTGRFDSAAITMYVVGTDQATGRLGYVRESGRFTPANPAHNGPDGFADVGIRLDASGTTSFVLPRMSGRIYFAINGRLPFTVTGGGDGQPGLQYPVGWAEGDPAFGVLHDCCEFTYNSSVLACNTTTVDMFSIPMAIRLRGNDEQVTGKLVDGGREAIFAELSRQPGYERLVIGDGLRIIGPGKGIETGRFDPRYYDSYVNEVWDRYSRTELRVHTPSGTRRGRVVDGRFAFDGGIRAFDRPSTLDVFYCAGALGMTGDEASNQVARVLGAGFNRSSLGQSDHPTTNRSAFYQHPITNHYSRILHRNAADGKAYGFPFDDVIDDASYIQDTSPQEMTITLTPFGGGQVNVPQPQANETIVVPPVVAAAGAAPGARQVGKEIAAASFDRQHGVQTEASSEGGEHIGFLANGDWAGYRGVEFGGKPVTQFQVRVASGAPHGVSGLIEVRLDAPDGPPVGSIAVADTGGWQSWTTVPGTLAPVTGTHDVYLAFVSGQPQEYANVRWLRFGT</sequence>
<feature type="signal peptide" evidence="2">
    <location>
        <begin position="1"/>
        <end position="33"/>
    </location>
</feature>
<protein>
    <submittedName>
        <fullName evidence="5">Beta-1,3-glucanase family protein</fullName>
    </submittedName>
</protein>
<dbReference type="RefSeq" id="WP_306270934.1">
    <property type="nucleotide sequence ID" value="NZ_CP130472.1"/>
</dbReference>
<dbReference type="PANTHER" id="PTHR38165:SF1">
    <property type="entry name" value="GLUCANASE B"/>
    <property type="match status" value="1"/>
</dbReference>